<evidence type="ECO:0000256" key="1">
    <source>
        <dbReference type="ARBA" id="ARBA00004370"/>
    </source>
</evidence>
<feature type="domain" description="Methyl-accepting transducer" evidence="7">
    <location>
        <begin position="304"/>
        <end position="533"/>
    </location>
</feature>
<dbReference type="Gene3D" id="1.10.287.950">
    <property type="entry name" value="Methyl-accepting chemotaxis protein"/>
    <property type="match status" value="1"/>
</dbReference>
<dbReference type="GO" id="GO:0007165">
    <property type="term" value="P:signal transduction"/>
    <property type="evidence" value="ECO:0007669"/>
    <property type="project" value="UniProtKB-KW"/>
</dbReference>
<dbReference type="PANTHER" id="PTHR43531">
    <property type="entry name" value="PROTEIN ICFG"/>
    <property type="match status" value="1"/>
</dbReference>
<proteinExistence type="inferred from homology"/>
<dbReference type="SUPFAM" id="SSF58104">
    <property type="entry name" value="Methyl-accepting chemotaxis protein (MCP) signaling domain"/>
    <property type="match status" value="1"/>
</dbReference>
<dbReference type="GO" id="GO:0004888">
    <property type="term" value="F:transmembrane signaling receptor activity"/>
    <property type="evidence" value="ECO:0007669"/>
    <property type="project" value="InterPro"/>
</dbReference>
<evidence type="ECO:0000256" key="5">
    <source>
        <dbReference type="SAM" id="Coils"/>
    </source>
</evidence>
<evidence type="ECO:0008006" key="12">
    <source>
        <dbReference type="Google" id="ProtNLM"/>
    </source>
</evidence>
<evidence type="ECO:0000259" key="8">
    <source>
        <dbReference type="PROSITE" id="PS50113"/>
    </source>
</evidence>
<dbReference type="InterPro" id="IPR004090">
    <property type="entry name" value="Chemotax_Me-accpt_rcpt"/>
</dbReference>
<feature type="domain" description="PAC" evidence="8">
    <location>
        <begin position="183"/>
        <end position="240"/>
    </location>
</feature>
<reference evidence="10 11" key="1">
    <citation type="submission" date="2016-10" db="EMBL/GenBank/DDBJ databases">
        <title>Rhodobacter sp. LPB0142, isolated from sea water.</title>
        <authorList>
            <person name="Kim E."/>
            <person name="Yi H."/>
        </authorList>
    </citation>
    <scope>NUCLEOTIDE SEQUENCE [LARGE SCALE GENOMIC DNA]</scope>
    <source>
        <strain evidence="10 11">LPB0142</strain>
    </source>
</reference>
<dbReference type="AlphaFoldDB" id="A0A1D9MGF6"/>
<evidence type="ECO:0000256" key="3">
    <source>
        <dbReference type="ARBA" id="ARBA00029447"/>
    </source>
</evidence>
<keyword evidence="11" id="KW-1185">Reference proteome</keyword>
<dbReference type="PRINTS" id="PR00260">
    <property type="entry name" value="CHEMTRNSDUCR"/>
</dbReference>
<dbReference type="PANTHER" id="PTHR43531:SF11">
    <property type="entry name" value="METHYL-ACCEPTING CHEMOTAXIS PROTEIN 3"/>
    <property type="match status" value="1"/>
</dbReference>
<evidence type="ECO:0000256" key="4">
    <source>
        <dbReference type="PROSITE-ProRule" id="PRU00284"/>
    </source>
</evidence>
<dbReference type="InterPro" id="IPR035965">
    <property type="entry name" value="PAS-like_dom_sf"/>
</dbReference>
<dbReference type="GO" id="GO:0006935">
    <property type="term" value="P:chemotaxis"/>
    <property type="evidence" value="ECO:0007669"/>
    <property type="project" value="UniProtKB-KW"/>
</dbReference>
<dbReference type="CDD" id="cd00130">
    <property type="entry name" value="PAS"/>
    <property type="match status" value="1"/>
</dbReference>
<dbReference type="SMART" id="SM00304">
    <property type="entry name" value="HAMP"/>
    <property type="match status" value="1"/>
</dbReference>
<evidence type="ECO:0000256" key="6">
    <source>
        <dbReference type="SAM" id="MobiDB-lite"/>
    </source>
</evidence>
<feature type="compositionally biased region" description="Low complexity" evidence="6">
    <location>
        <begin position="554"/>
        <end position="573"/>
    </location>
</feature>
<keyword evidence="5" id="KW-0175">Coiled coil</keyword>
<dbReference type="InterPro" id="IPR000700">
    <property type="entry name" value="PAS-assoc_C"/>
</dbReference>
<dbReference type="Pfam" id="PF08448">
    <property type="entry name" value="PAS_4"/>
    <property type="match status" value="1"/>
</dbReference>
<comment type="similarity">
    <text evidence="3">Belongs to the methyl-accepting chemotaxis (MCP) protein family.</text>
</comment>
<accession>A0A1D9MGF6</accession>
<dbReference type="KEGG" id="rhp:LPB142_09115"/>
<dbReference type="STRING" id="1850250.LPB142_09115"/>
<feature type="region of interest" description="Disordered" evidence="6">
    <location>
        <begin position="546"/>
        <end position="573"/>
    </location>
</feature>
<dbReference type="SUPFAM" id="SSF55785">
    <property type="entry name" value="PYP-like sensor domain (PAS domain)"/>
    <property type="match status" value="1"/>
</dbReference>
<dbReference type="Proteomes" id="UP000176562">
    <property type="component" value="Chromosome"/>
</dbReference>
<dbReference type="SMART" id="SM00283">
    <property type="entry name" value="MA"/>
    <property type="match status" value="1"/>
</dbReference>
<evidence type="ECO:0000259" key="7">
    <source>
        <dbReference type="PROSITE" id="PS50111"/>
    </source>
</evidence>
<dbReference type="InterPro" id="IPR013656">
    <property type="entry name" value="PAS_4"/>
</dbReference>
<dbReference type="Pfam" id="PF13188">
    <property type="entry name" value="PAS_8"/>
    <property type="match status" value="1"/>
</dbReference>
<dbReference type="CDD" id="cd11386">
    <property type="entry name" value="MCP_signal"/>
    <property type="match status" value="1"/>
</dbReference>
<dbReference type="PROSITE" id="PS50111">
    <property type="entry name" value="CHEMOTAXIS_TRANSDUC_2"/>
    <property type="match status" value="1"/>
</dbReference>
<organism evidence="10 11">
    <name type="scientific">Rhodobacter xanthinilyticus</name>
    <dbReference type="NCBI Taxonomy" id="1850250"/>
    <lineage>
        <taxon>Bacteria</taxon>
        <taxon>Pseudomonadati</taxon>
        <taxon>Pseudomonadota</taxon>
        <taxon>Alphaproteobacteria</taxon>
        <taxon>Rhodobacterales</taxon>
        <taxon>Rhodobacter group</taxon>
        <taxon>Rhodobacter</taxon>
    </lineage>
</organism>
<gene>
    <name evidence="10" type="ORF">LPB142_09115</name>
</gene>
<dbReference type="EMBL" id="CP017781">
    <property type="protein sequence ID" value="AOZ70981.1"/>
    <property type="molecule type" value="Genomic_DNA"/>
</dbReference>
<feature type="region of interest" description="Disordered" evidence="6">
    <location>
        <begin position="585"/>
        <end position="620"/>
    </location>
</feature>
<dbReference type="Pfam" id="PF00015">
    <property type="entry name" value="MCPsignal"/>
    <property type="match status" value="1"/>
</dbReference>
<dbReference type="FunFam" id="1.10.287.950:FF:000001">
    <property type="entry name" value="Methyl-accepting chemotaxis sensory transducer"/>
    <property type="match status" value="1"/>
</dbReference>
<feature type="domain" description="HAMP" evidence="9">
    <location>
        <begin position="247"/>
        <end position="299"/>
    </location>
</feature>
<dbReference type="InterPro" id="IPR000014">
    <property type="entry name" value="PAS"/>
</dbReference>
<dbReference type="PROSITE" id="PS50885">
    <property type="entry name" value="HAMP"/>
    <property type="match status" value="1"/>
</dbReference>
<evidence type="ECO:0000256" key="2">
    <source>
        <dbReference type="ARBA" id="ARBA00022500"/>
    </source>
</evidence>
<dbReference type="SMART" id="SM00091">
    <property type="entry name" value="PAS"/>
    <property type="match status" value="2"/>
</dbReference>
<keyword evidence="2" id="KW-0145">Chemotaxis</keyword>
<dbReference type="Gene3D" id="3.30.450.20">
    <property type="entry name" value="PAS domain"/>
    <property type="match status" value="2"/>
</dbReference>
<dbReference type="GO" id="GO:0016020">
    <property type="term" value="C:membrane"/>
    <property type="evidence" value="ECO:0007669"/>
    <property type="project" value="UniProtKB-SubCell"/>
</dbReference>
<dbReference type="InterPro" id="IPR004089">
    <property type="entry name" value="MCPsignal_dom"/>
</dbReference>
<sequence length="620" mass="66364">MQGTAFDCSSAAMMIVDRDFQITYNNPAMIKLVSSRLDDFRTVTPDIVAEELVGRSMDAFHKLPARAREILSDPKNFPYHADIVVGEGRFGLDVNMISTPEQGPIGFVVEWRDVTELRMNRALLNALNDNQVVCEFSPAGRITRANAHFAAAIGLPEAELLGRSHESVLCGDDESADYWTRAQAMETVLGRFYLPGEDGRSVIVEGSLTPVPDRNNRMLKIVLIANDVTEAQTRLREIQARNEAMHAEQRTVVEALRVGLTRLSDGDLTSPIEAKFSPEYEQLRADFNAAVGNLARAMQEVIDNAEAIDSEAHEISNAAEDLSRRTERQAATLEETAAALDELTSSVNTATAGVTEADRVVKQAQGSAETSGQIVQQAVDAMGKIAESSQKISRIISVIDDIAFQTNLLALNAGVEAARAGEAGRGFAVVASEVRALAQRSSDAAREIDALITTSSEHVRQGVGLVGETGEALEGILAAVIDIANRVSEIAASSREQASGLAEINTAMNQLDQVTQQNAAMFEQTTAASHSLTRGAQALTETTNRFRTPQGTGRRASAAPVAAPSAPAAPPSVVAPSVIAPAARAVDTPMPDRKTPASAPLRQGNLARKAAAEEDDWEDF</sequence>
<comment type="subcellular location">
    <subcellularLocation>
        <location evidence="1">Membrane</location>
    </subcellularLocation>
</comment>
<dbReference type="PROSITE" id="PS50113">
    <property type="entry name" value="PAC"/>
    <property type="match status" value="1"/>
</dbReference>
<evidence type="ECO:0000313" key="11">
    <source>
        <dbReference type="Proteomes" id="UP000176562"/>
    </source>
</evidence>
<feature type="coiled-coil region" evidence="5">
    <location>
        <begin position="280"/>
        <end position="343"/>
    </location>
</feature>
<evidence type="ECO:0000259" key="9">
    <source>
        <dbReference type="PROSITE" id="PS50885"/>
    </source>
</evidence>
<dbReference type="InterPro" id="IPR003660">
    <property type="entry name" value="HAMP_dom"/>
</dbReference>
<evidence type="ECO:0000313" key="10">
    <source>
        <dbReference type="EMBL" id="AOZ70981.1"/>
    </source>
</evidence>
<keyword evidence="4" id="KW-0807">Transducer</keyword>
<dbReference type="InterPro" id="IPR051310">
    <property type="entry name" value="MCP_chemotaxis"/>
</dbReference>
<name>A0A1D9MGF6_9RHOB</name>
<dbReference type="NCBIfam" id="TIGR00229">
    <property type="entry name" value="sensory_box"/>
    <property type="match status" value="1"/>
</dbReference>
<protein>
    <recommendedName>
        <fullName evidence="12">Chemotaxis protein</fullName>
    </recommendedName>
</protein>